<dbReference type="EMBL" id="MPIN01000033">
    <property type="protein sequence ID" value="OJH33576.1"/>
    <property type="molecule type" value="Genomic_DNA"/>
</dbReference>
<sequence length="602" mass="66939">MNRRTFMLLGVAPLALAACRGGDDDKPTPTEPIPTDDRAGRARDAMKRAAVFMDERVSYRGGYVWAYLADLSKSWGEMEAKRTMCWIQPPGTPTAGHSFLDAYHATGDEAFYRAAERSCLALIEAQHPAGGWNYIYDFAGEESLKHWYETIGINGWRLEEFQHYYGNATFDDAGTAVASQFLLRMYLEKRDPRFLEPLNKAISFVLDAQYKGGVADGGWPQRYPSSPNAITSMPRPNPEQLPEGASQGMADGDYTRHVTFNDDVAGENIKFLLMCVIGLGETRLLEPVTRAMEALRRLQQPAPQAGWGLQHLSADQDGRLAGAPAGARSYEPRALATHTTQTNIQQLFHYFRLTGDRKYLERVPEAIAWLESTRLTEQMIAENPLLKGRTHPTFVELGTNRPLFVHRYGSNVWNGAYYVDYDHHDTPSHYSAGRSINLATLQATYDQLSSMSDAAIAEMVAKSPLKSTQPRALPKYFSLREVDFADLYADAVMATPTVTDETVDALIQDLGTKDHWLTPVVRSDPAVAASFVTNPYRGNGPSTPYTGDAYRSKHVGDIYDTSPYDSQDPPATYEKKPRLNGISTADFVSNMGKLIAYVAPLK</sequence>
<dbReference type="AlphaFoldDB" id="A0A1L9AUA7"/>
<feature type="chain" id="PRO_5012273408" evidence="2">
    <location>
        <begin position="18"/>
        <end position="602"/>
    </location>
</feature>
<accession>A0A1L9AUA7</accession>
<evidence type="ECO:0000256" key="1">
    <source>
        <dbReference type="SAM" id="MobiDB-lite"/>
    </source>
</evidence>
<dbReference type="SUPFAM" id="SSF81853">
    <property type="entry name" value="Family 10 polysaccharide lyase"/>
    <property type="match status" value="1"/>
</dbReference>
<comment type="caution">
    <text evidence="3">The sequence shown here is derived from an EMBL/GenBank/DDBJ whole genome shotgun (WGS) entry which is preliminary data.</text>
</comment>
<gene>
    <name evidence="3" type="ORF">BON30_48065</name>
</gene>
<dbReference type="Pfam" id="PF09492">
    <property type="entry name" value="Pec_lyase"/>
    <property type="match status" value="1"/>
</dbReference>
<evidence type="ECO:0000256" key="2">
    <source>
        <dbReference type="SAM" id="SignalP"/>
    </source>
</evidence>
<dbReference type="Proteomes" id="UP000182229">
    <property type="component" value="Unassembled WGS sequence"/>
</dbReference>
<protein>
    <submittedName>
        <fullName evidence="3">Pectate lyase</fullName>
    </submittedName>
</protein>
<reference evidence="3 4" key="2">
    <citation type="submission" date="2016-12" db="EMBL/GenBank/DDBJ databases">
        <title>Draft Genome Sequence of Cystobacter ferrugineus Strain Cbfe23.</title>
        <authorList>
            <person name="Akbar S."/>
            <person name="Dowd S.E."/>
            <person name="Stevens D.C."/>
        </authorList>
    </citation>
    <scope>NUCLEOTIDE SEQUENCE [LARGE SCALE GENOMIC DNA]</scope>
    <source>
        <strain evidence="3 4">Cbfe23</strain>
    </source>
</reference>
<feature type="region of interest" description="Disordered" evidence="1">
    <location>
        <begin position="226"/>
        <end position="252"/>
    </location>
</feature>
<keyword evidence="3" id="KW-0456">Lyase</keyword>
<dbReference type="GO" id="GO:0016829">
    <property type="term" value="F:lyase activity"/>
    <property type="evidence" value="ECO:0007669"/>
    <property type="project" value="UniProtKB-KW"/>
</dbReference>
<dbReference type="RefSeq" id="WP_071905409.1">
    <property type="nucleotide sequence ID" value="NZ_MPIN01000033.1"/>
</dbReference>
<dbReference type="Gene3D" id="1.50.10.20">
    <property type="match status" value="1"/>
</dbReference>
<feature type="signal peptide" evidence="2">
    <location>
        <begin position="1"/>
        <end position="17"/>
    </location>
</feature>
<dbReference type="InterPro" id="IPR012669">
    <property type="entry name" value="Pectate_lyase"/>
</dbReference>
<evidence type="ECO:0000313" key="4">
    <source>
        <dbReference type="Proteomes" id="UP000182229"/>
    </source>
</evidence>
<dbReference type="PROSITE" id="PS51257">
    <property type="entry name" value="PROKAR_LIPOPROTEIN"/>
    <property type="match status" value="1"/>
</dbReference>
<keyword evidence="2" id="KW-0732">Signal</keyword>
<name>A0A1L9AUA7_9BACT</name>
<dbReference type="STRING" id="83449.BON30_48065"/>
<proteinExistence type="predicted"/>
<organism evidence="3 4">
    <name type="scientific">Cystobacter ferrugineus</name>
    <dbReference type="NCBI Taxonomy" id="83449"/>
    <lineage>
        <taxon>Bacteria</taxon>
        <taxon>Pseudomonadati</taxon>
        <taxon>Myxococcota</taxon>
        <taxon>Myxococcia</taxon>
        <taxon>Myxococcales</taxon>
        <taxon>Cystobacterineae</taxon>
        <taxon>Archangiaceae</taxon>
        <taxon>Cystobacter</taxon>
    </lineage>
</organism>
<reference evidence="4" key="1">
    <citation type="submission" date="2016-11" db="EMBL/GenBank/DDBJ databases">
        <authorList>
            <person name="Shukria A."/>
            <person name="Stevens D.C."/>
        </authorList>
    </citation>
    <scope>NUCLEOTIDE SEQUENCE [LARGE SCALE GENOMIC DNA]</scope>
    <source>
        <strain evidence="4">Cbfe23</strain>
    </source>
</reference>
<keyword evidence="4" id="KW-1185">Reference proteome</keyword>
<feature type="region of interest" description="Disordered" evidence="1">
    <location>
        <begin position="20"/>
        <end position="41"/>
    </location>
</feature>
<evidence type="ECO:0000313" key="3">
    <source>
        <dbReference type="EMBL" id="OJH33576.1"/>
    </source>
</evidence>